<dbReference type="AlphaFoldDB" id="A0A0C9XJ98"/>
<evidence type="ECO:0000313" key="1">
    <source>
        <dbReference type="EMBL" id="KIK12385.1"/>
    </source>
</evidence>
<reference evidence="1 2" key="1">
    <citation type="submission" date="2014-04" db="EMBL/GenBank/DDBJ databases">
        <authorList>
            <consortium name="DOE Joint Genome Institute"/>
            <person name="Kuo A."/>
            <person name="Kohler A."/>
            <person name="Costa M.D."/>
            <person name="Nagy L.G."/>
            <person name="Floudas D."/>
            <person name="Copeland A."/>
            <person name="Barry K.W."/>
            <person name="Cichocki N."/>
            <person name="Veneault-Fourrey C."/>
            <person name="LaButti K."/>
            <person name="Lindquist E.A."/>
            <person name="Lipzen A."/>
            <person name="Lundell T."/>
            <person name="Morin E."/>
            <person name="Murat C."/>
            <person name="Sun H."/>
            <person name="Tunlid A."/>
            <person name="Henrissat B."/>
            <person name="Grigoriev I.V."/>
            <person name="Hibbett D.S."/>
            <person name="Martin F."/>
            <person name="Nordberg H.P."/>
            <person name="Cantor M.N."/>
            <person name="Hua S.X."/>
        </authorList>
    </citation>
    <scope>NUCLEOTIDE SEQUENCE [LARGE SCALE GENOMIC DNA]</scope>
    <source>
        <strain evidence="1 2">441</strain>
    </source>
</reference>
<gene>
    <name evidence="1" type="ORF">PISMIDRAFT_689531</name>
</gene>
<dbReference type="EMBL" id="KN834088">
    <property type="protein sequence ID" value="KIK12385.1"/>
    <property type="molecule type" value="Genomic_DNA"/>
</dbReference>
<sequence length="59" mass="6689">MRVHTWGADVCCFSRNSEQGKGIAHDKRDKARLAPRSSSVLDVSVWLQLARFARSFQVL</sequence>
<name>A0A0C9XJ98_9AGAM</name>
<dbReference type="HOGENOM" id="CLU_2961740_0_0_1"/>
<evidence type="ECO:0000313" key="2">
    <source>
        <dbReference type="Proteomes" id="UP000054018"/>
    </source>
</evidence>
<organism evidence="1 2">
    <name type="scientific">Pisolithus microcarpus 441</name>
    <dbReference type="NCBI Taxonomy" id="765257"/>
    <lineage>
        <taxon>Eukaryota</taxon>
        <taxon>Fungi</taxon>
        <taxon>Dikarya</taxon>
        <taxon>Basidiomycota</taxon>
        <taxon>Agaricomycotina</taxon>
        <taxon>Agaricomycetes</taxon>
        <taxon>Agaricomycetidae</taxon>
        <taxon>Boletales</taxon>
        <taxon>Sclerodermatineae</taxon>
        <taxon>Pisolithaceae</taxon>
        <taxon>Pisolithus</taxon>
    </lineage>
</organism>
<keyword evidence="2" id="KW-1185">Reference proteome</keyword>
<reference evidence="2" key="2">
    <citation type="submission" date="2015-01" db="EMBL/GenBank/DDBJ databases">
        <title>Evolutionary Origins and Diversification of the Mycorrhizal Mutualists.</title>
        <authorList>
            <consortium name="DOE Joint Genome Institute"/>
            <consortium name="Mycorrhizal Genomics Consortium"/>
            <person name="Kohler A."/>
            <person name="Kuo A."/>
            <person name="Nagy L.G."/>
            <person name="Floudas D."/>
            <person name="Copeland A."/>
            <person name="Barry K.W."/>
            <person name="Cichocki N."/>
            <person name="Veneault-Fourrey C."/>
            <person name="LaButti K."/>
            <person name="Lindquist E.A."/>
            <person name="Lipzen A."/>
            <person name="Lundell T."/>
            <person name="Morin E."/>
            <person name="Murat C."/>
            <person name="Riley R."/>
            <person name="Ohm R."/>
            <person name="Sun H."/>
            <person name="Tunlid A."/>
            <person name="Henrissat B."/>
            <person name="Grigoriev I.V."/>
            <person name="Hibbett D.S."/>
            <person name="Martin F."/>
        </authorList>
    </citation>
    <scope>NUCLEOTIDE SEQUENCE [LARGE SCALE GENOMIC DNA]</scope>
    <source>
        <strain evidence="2">441</strain>
    </source>
</reference>
<accession>A0A0C9XJ98</accession>
<proteinExistence type="predicted"/>
<dbReference type="Proteomes" id="UP000054018">
    <property type="component" value="Unassembled WGS sequence"/>
</dbReference>
<protein>
    <submittedName>
        <fullName evidence="1">Uncharacterized protein</fullName>
    </submittedName>
</protein>